<evidence type="ECO:0000259" key="1">
    <source>
        <dbReference type="Pfam" id="PF12680"/>
    </source>
</evidence>
<accession>A0A7I8DKI3</accession>
<dbReference type="RefSeq" id="WP_185259246.1">
    <property type="nucleotide sequence ID" value="NZ_AP023368.1"/>
</dbReference>
<reference evidence="2 3" key="1">
    <citation type="submission" date="2020-08" db="EMBL/GenBank/DDBJ databases">
        <title>Draft genome sequencing of an Anaerocolumna strain isolated from anoxic soil subjected to BSD treatment.</title>
        <authorList>
            <person name="Uek A."/>
            <person name="Tonouchi A."/>
        </authorList>
    </citation>
    <scope>NUCLEOTIDE SEQUENCE [LARGE SCALE GENOMIC DNA]</scope>
    <source>
        <strain evidence="2 3">CTTW</strain>
    </source>
</reference>
<name>A0A7I8DKI3_9FIRM</name>
<dbReference type="InterPro" id="IPR032710">
    <property type="entry name" value="NTF2-like_dom_sf"/>
</dbReference>
<dbReference type="InterPro" id="IPR037401">
    <property type="entry name" value="SnoaL-like"/>
</dbReference>
<evidence type="ECO:0000313" key="2">
    <source>
        <dbReference type="EMBL" id="BCJ98953.1"/>
    </source>
</evidence>
<dbReference type="Proteomes" id="UP000515703">
    <property type="component" value="Chromosome"/>
</dbReference>
<gene>
    <name evidence="2" type="ORF">bsdcttw_19940</name>
</gene>
<reference evidence="2 3" key="2">
    <citation type="submission" date="2020-08" db="EMBL/GenBank/DDBJ databases">
        <authorList>
            <person name="Ueki A."/>
            <person name="Tonouchi A."/>
        </authorList>
    </citation>
    <scope>NUCLEOTIDE SEQUENCE [LARGE SCALE GENOMIC DNA]</scope>
    <source>
        <strain evidence="2 3">CTTW</strain>
    </source>
</reference>
<proteinExistence type="predicted"/>
<dbReference type="AlphaFoldDB" id="A0A7I8DKI3"/>
<dbReference type="SUPFAM" id="SSF54427">
    <property type="entry name" value="NTF2-like"/>
    <property type="match status" value="1"/>
</dbReference>
<protein>
    <recommendedName>
        <fullName evidence="1">SnoaL-like domain-containing protein</fullName>
    </recommendedName>
</protein>
<evidence type="ECO:0000313" key="3">
    <source>
        <dbReference type="Proteomes" id="UP000515703"/>
    </source>
</evidence>
<feature type="domain" description="SnoaL-like" evidence="1">
    <location>
        <begin position="36"/>
        <end position="128"/>
    </location>
</feature>
<keyword evidence="3" id="KW-1185">Reference proteome</keyword>
<dbReference type="EMBL" id="AP023368">
    <property type="protein sequence ID" value="BCJ98953.1"/>
    <property type="molecule type" value="Genomic_DNA"/>
</dbReference>
<dbReference type="Gene3D" id="3.10.450.50">
    <property type="match status" value="1"/>
</dbReference>
<dbReference type="KEGG" id="acht:bsdcttw_19940"/>
<organism evidence="2 3">
    <name type="scientific">Anaerocolumna chitinilytica</name>
    <dbReference type="NCBI Taxonomy" id="1727145"/>
    <lineage>
        <taxon>Bacteria</taxon>
        <taxon>Bacillati</taxon>
        <taxon>Bacillota</taxon>
        <taxon>Clostridia</taxon>
        <taxon>Lachnospirales</taxon>
        <taxon>Lachnospiraceae</taxon>
        <taxon>Anaerocolumna</taxon>
    </lineage>
</organism>
<sequence>MKNDNFQSSKPANISFQELSKNVPDSKVISLPQPIAAYYHASDTYDAALLAACFAENAILVDEGEEYHGAKAVSEYILKANKDANVMTDITNCAEKNGMTVVTATISGDFDGSPVPLDFYFTLANDKIKTLSIILAGE</sequence>
<dbReference type="Pfam" id="PF12680">
    <property type="entry name" value="SnoaL_2"/>
    <property type="match status" value="1"/>
</dbReference>